<evidence type="ECO:0000313" key="2">
    <source>
        <dbReference type="Proteomes" id="UP000242188"/>
    </source>
</evidence>
<accession>A0A210PR31</accession>
<sequence length="300" mass="34696">MEDEAVIITPWSEYLITAKHINDCSLQPHSLPPYIAWDAILHLAPETDDLRHIITSNKHGHILRVDTERDVEELSNLLLNRPLLMRVTLVHTMVASKYSADTVSIWEGDYAVILNTRHQTIRAQLRKALNDAITYVTTRWRFCIEIDLSDIIEGWYLQTIDVYSGCDDFQTTKCRRSRIYVTNHMTYNHCFDCSPKWWLCFSPCWLMTAPCYIGYRRLTCKDIRLKLNAKVSPVRCLRRTSSTSDETKSKASTIVNYKMEDDIATTSSLKGHFRPDELTSYGAIYIGNVQHICISLQLIK</sequence>
<protein>
    <submittedName>
        <fullName evidence="1">Uncharacterized protein</fullName>
    </submittedName>
</protein>
<dbReference type="Proteomes" id="UP000242188">
    <property type="component" value="Unassembled WGS sequence"/>
</dbReference>
<proteinExistence type="predicted"/>
<keyword evidence="2" id="KW-1185">Reference proteome</keyword>
<name>A0A210PR31_MIZYE</name>
<reference evidence="1 2" key="1">
    <citation type="journal article" date="2017" name="Nat. Ecol. Evol.">
        <title>Scallop genome provides insights into evolution of bilaterian karyotype and development.</title>
        <authorList>
            <person name="Wang S."/>
            <person name="Zhang J."/>
            <person name="Jiao W."/>
            <person name="Li J."/>
            <person name="Xun X."/>
            <person name="Sun Y."/>
            <person name="Guo X."/>
            <person name="Huan P."/>
            <person name="Dong B."/>
            <person name="Zhang L."/>
            <person name="Hu X."/>
            <person name="Sun X."/>
            <person name="Wang J."/>
            <person name="Zhao C."/>
            <person name="Wang Y."/>
            <person name="Wang D."/>
            <person name="Huang X."/>
            <person name="Wang R."/>
            <person name="Lv J."/>
            <person name="Li Y."/>
            <person name="Zhang Z."/>
            <person name="Liu B."/>
            <person name="Lu W."/>
            <person name="Hui Y."/>
            <person name="Liang J."/>
            <person name="Zhou Z."/>
            <person name="Hou R."/>
            <person name="Li X."/>
            <person name="Liu Y."/>
            <person name="Li H."/>
            <person name="Ning X."/>
            <person name="Lin Y."/>
            <person name="Zhao L."/>
            <person name="Xing Q."/>
            <person name="Dou J."/>
            <person name="Li Y."/>
            <person name="Mao J."/>
            <person name="Guo H."/>
            <person name="Dou H."/>
            <person name="Li T."/>
            <person name="Mu C."/>
            <person name="Jiang W."/>
            <person name="Fu Q."/>
            <person name="Fu X."/>
            <person name="Miao Y."/>
            <person name="Liu J."/>
            <person name="Yu Q."/>
            <person name="Li R."/>
            <person name="Liao H."/>
            <person name="Li X."/>
            <person name="Kong Y."/>
            <person name="Jiang Z."/>
            <person name="Chourrout D."/>
            <person name="Li R."/>
            <person name="Bao Z."/>
        </authorList>
    </citation>
    <scope>NUCLEOTIDE SEQUENCE [LARGE SCALE GENOMIC DNA]</scope>
    <source>
        <strain evidence="1 2">PY_sf001</strain>
    </source>
</reference>
<comment type="caution">
    <text evidence="1">The sequence shown here is derived from an EMBL/GenBank/DDBJ whole genome shotgun (WGS) entry which is preliminary data.</text>
</comment>
<dbReference type="OrthoDB" id="6264873at2759"/>
<dbReference type="EMBL" id="NEDP02005551">
    <property type="protein sequence ID" value="OWF38938.1"/>
    <property type="molecule type" value="Genomic_DNA"/>
</dbReference>
<gene>
    <name evidence="1" type="ORF">KP79_PYT21996</name>
</gene>
<organism evidence="1 2">
    <name type="scientific">Mizuhopecten yessoensis</name>
    <name type="common">Japanese scallop</name>
    <name type="synonym">Patinopecten yessoensis</name>
    <dbReference type="NCBI Taxonomy" id="6573"/>
    <lineage>
        <taxon>Eukaryota</taxon>
        <taxon>Metazoa</taxon>
        <taxon>Spiralia</taxon>
        <taxon>Lophotrochozoa</taxon>
        <taxon>Mollusca</taxon>
        <taxon>Bivalvia</taxon>
        <taxon>Autobranchia</taxon>
        <taxon>Pteriomorphia</taxon>
        <taxon>Pectinida</taxon>
        <taxon>Pectinoidea</taxon>
        <taxon>Pectinidae</taxon>
        <taxon>Mizuhopecten</taxon>
    </lineage>
</organism>
<dbReference type="AlphaFoldDB" id="A0A210PR31"/>
<evidence type="ECO:0000313" key="1">
    <source>
        <dbReference type="EMBL" id="OWF38938.1"/>
    </source>
</evidence>